<accession>A0A6M3LE53</accession>
<dbReference type="Pfam" id="PF21805">
    <property type="entry name" value="Imm5_like"/>
    <property type="match status" value="1"/>
</dbReference>
<feature type="domain" description="Imm-5-like" evidence="1">
    <location>
        <begin position="55"/>
        <end position="164"/>
    </location>
</feature>
<proteinExistence type="predicted"/>
<dbReference type="InterPro" id="IPR048667">
    <property type="entry name" value="Imm5-like"/>
</dbReference>
<reference evidence="2" key="1">
    <citation type="submission" date="2020-03" db="EMBL/GenBank/DDBJ databases">
        <title>The deep terrestrial virosphere.</title>
        <authorList>
            <person name="Holmfeldt K."/>
            <person name="Nilsson E."/>
            <person name="Simone D."/>
            <person name="Lopez-Fernandez M."/>
            <person name="Wu X."/>
            <person name="de Brujin I."/>
            <person name="Lundin D."/>
            <person name="Andersson A."/>
            <person name="Bertilsson S."/>
            <person name="Dopson M."/>
        </authorList>
    </citation>
    <scope>NUCLEOTIDE SEQUENCE</scope>
    <source>
        <strain evidence="2">MM415B04548</strain>
    </source>
</reference>
<sequence>MKKLTAKFLRQHNACAEAAEWARKNKLIGKGMKSVTDACIKDNHYKWAVWLLPHEMNKKNRAQFAVFCAESVLPIYEVKYPHNNAPRLAIQAAKEWLENPTKDNARSAKNAADAAAYSAADEATADAKNAAYAAVYAADIATYSTEAAKNAAYAAAYSAAYAAHSAPDEATNDAYAANKTEINKNIIQFGLDILSEEK</sequence>
<dbReference type="AlphaFoldDB" id="A0A6M3LE53"/>
<name>A0A6M3LE53_9ZZZZ</name>
<evidence type="ECO:0000259" key="1">
    <source>
        <dbReference type="Pfam" id="PF21805"/>
    </source>
</evidence>
<protein>
    <recommendedName>
        <fullName evidence="1">Imm-5-like domain-containing protein</fullName>
    </recommendedName>
</protein>
<evidence type="ECO:0000313" key="2">
    <source>
        <dbReference type="EMBL" id="QJA92629.1"/>
    </source>
</evidence>
<organism evidence="2">
    <name type="scientific">viral metagenome</name>
    <dbReference type="NCBI Taxonomy" id="1070528"/>
    <lineage>
        <taxon>unclassified sequences</taxon>
        <taxon>metagenomes</taxon>
        <taxon>organismal metagenomes</taxon>
    </lineage>
</organism>
<gene>
    <name evidence="2" type="ORF">MM415B04548_0003</name>
</gene>
<dbReference type="EMBL" id="MT143083">
    <property type="protein sequence ID" value="QJA92629.1"/>
    <property type="molecule type" value="Genomic_DNA"/>
</dbReference>